<dbReference type="GO" id="GO:0045892">
    <property type="term" value="P:negative regulation of DNA-templated transcription"/>
    <property type="evidence" value="ECO:0007669"/>
    <property type="project" value="TreeGrafter"/>
</dbReference>
<dbReference type="OrthoDB" id="9791752at2"/>
<dbReference type="RefSeq" id="WP_015358511.1">
    <property type="nucleotide sequence ID" value="NZ_CP014672.1"/>
</dbReference>
<evidence type="ECO:0000256" key="3">
    <source>
        <dbReference type="ARBA" id="ARBA00023163"/>
    </source>
</evidence>
<accession>A0A1B1YBT1</accession>
<dbReference type="InterPro" id="IPR050707">
    <property type="entry name" value="HTH_MetabolicPath_Reg"/>
</dbReference>
<evidence type="ECO:0000256" key="4">
    <source>
        <dbReference type="ARBA" id="ARBA00058938"/>
    </source>
</evidence>
<dbReference type="PANTHER" id="PTHR30136">
    <property type="entry name" value="HELIX-TURN-HELIX TRANSCRIPTIONAL REGULATOR, ICLR FAMILY"/>
    <property type="match status" value="1"/>
</dbReference>
<gene>
    <name evidence="8" type="ORF">CSTERTH_03850</name>
</gene>
<keyword evidence="2" id="KW-0238">DNA-binding</keyword>
<evidence type="ECO:0000313" key="9">
    <source>
        <dbReference type="Proteomes" id="UP000092971"/>
    </source>
</evidence>
<dbReference type="GO" id="GO:0003677">
    <property type="term" value="F:DNA binding"/>
    <property type="evidence" value="ECO:0007669"/>
    <property type="project" value="UniProtKB-KW"/>
</dbReference>
<dbReference type="Gene3D" id="1.10.10.10">
    <property type="entry name" value="Winged helix-like DNA-binding domain superfamily/Winged helix DNA-binding domain"/>
    <property type="match status" value="1"/>
</dbReference>
<dbReference type="PROSITE" id="PS51078">
    <property type="entry name" value="ICLR_ED"/>
    <property type="match status" value="1"/>
</dbReference>
<dbReference type="Gene3D" id="3.30.450.40">
    <property type="match status" value="1"/>
</dbReference>
<sequence length="258" mass="29022">MAENGVQTLDRTFDIIELLAVTPNGMGVTEIGQKLGLHKSTVYRLINALVRRGYLEKDQNTGLYKIGPKFIEISGLYVRQIELKTEAAPFMRHLTELTGQVTHLAILDETEVVYIEKIEVMQSLRMYSQIGKRVPVHCSALGKVLLSGQNSDYQEQVLGKIKYIRYTENTVKDADEFKRELEMVRQKGWAIDNEEHEIGIRCIAAPVRDFTGKIIAALSITGSKNIISPDKDEYYGKLVVEAADNISRRLGFTGKTGE</sequence>
<reference evidence="8 9" key="1">
    <citation type="submission" date="2016-02" db="EMBL/GenBank/DDBJ databases">
        <title>Comparison of Clostridium stercorarium subspecies using comparative genomics and transcriptomics.</title>
        <authorList>
            <person name="Schellenberg J."/>
            <person name="Thallinger G."/>
            <person name="Levin D.B."/>
            <person name="Zhang X."/>
            <person name="Alvare G."/>
            <person name="Fristensky B."/>
            <person name="Sparling R."/>
        </authorList>
    </citation>
    <scope>NUCLEOTIDE SEQUENCE [LARGE SCALE GENOMIC DNA]</scope>
    <source>
        <strain evidence="8 9">DSM 2910</strain>
    </source>
</reference>
<dbReference type="PROSITE" id="PS51077">
    <property type="entry name" value="HTH_ICLR"/>
    <property type="match status" value="1"/>
</dbReference>
<evidence type="ECO:0000256" key="1">
    <source>
        <dbReference type="ARBA" id="ARBA00023015"/>
    </source>
</evidence>
<dbReference type="SUPFAM" id="SSF46785">
    <property type="entry name" value="Winged helix' DNA-binding domain"/>
    <property type="match status" value="1"/>
</dbReference>
<evidence type="ECO:0000256" key="5">
    <source>
        <dbReference type="ARBA" id="ARBA00070406"/>
    </source>
</evidence>
<dbReference type="SUPFAM" id="SSF55781">
    <property type="entry name" value="GAF domain-like"/>
    <property type="match status" value="1"/>
</dbReference>
<dbReference type="InterPro" id="IPR029016">
    <property type="entry name" value="GAF-like_dom_sf"/>
</dbReference>
<protein>
    <recommendedName>
        <fullName evidence="5">Glycerol operon regulatory protein</fullName>
    </recommendedName>
</protein>
<evidence type="ECO:0000256" key="2">
    <source>
        <dbReference type="ARBA" id="ARBA00023125"/>
    </source>
</evidence>
<feature type="domain" description="HTH iclR-type" evidence="6">
    <location>
        <begin position="6"/>
        <end position="68"/>
    </location>
</feature>
<feature type="domain" description="IclR-ED" evidence="7">
    <location>
        <begin position="69"/>
        <end position="252"/>
    </location>
</feature>
<dbReference type="GO" id="GO:0003700">
    <property type="term" value="F:DNA-binding transcription factor activity"/>
    <property type="evidence" value="ECO:0007669"/>
    <property type="project" value="TreeGrafter"/>
</dbReference>
<dbReference type="InterPro" id="IPR036390">
    <property type="entry name" value="WH_DNA-bd_sf"/>
</dbReference>
<dbReference type="AlphaFoldDB" id="A0A1B1YBT1"/>
<evidence type="ECO:0000313" key="8">
    <source>
        <dbReference type="EMBL" id="ANW98231.1"/>
    </source>
</evidence>
<dbReference type="InterPro" id="IPR005471">
    <property type="entry name" value="Tscrpt_reg_IclR_N"/>
</dbReference>
<evidence type="ECO:0000259" key="6">
    <source>
        <dbReference type="PROSITE" id="PS51077"/>
    </source>
</evidence>
<dbReference type="InterPro" id="IPR036388">
    <property type="entry name" value="WH-like_DNA-bd_sf"/>
</dbReference>
<dbReference type="EMBL" id="CP014672">
    <property type="protein sequence ID" value="ANW98231.1"/>
    <property type="molecule type" value="Genomic_DNA"/>
</dbReference>
<dbReference type="PANTHER" id="PTHR30136:SF35">
    <property type="entry name" value="HTH-TYPE TRANSCRIPTIONAL REGULATOR RV1719"/>
    <property type="match status" value="1"/>
</dbReference>
<comment type="function">
    <text evidence="4">May be an activator protein for the gylABX operon.</text>
</comment>
<organism evidence="8 9">
    <name type="scientific">Thermoclostridium stercorarium subsp. thermolacticum DSM 2910</name>
    <dbReference type="NCBI Taxonomy" id="1121336"/>
    <lineage>
        <taxon>Bacteria</taxon>
        <taxon>Bacillati</taxon>
        <taxon>Bacillota</taxon>
        <taxon>Clostridia</taxon>
        <taxon>Eubacteriales</taxon>
        <taxon>Oscillospiraceae</taxon>
        <taxon>Thermoclostridium</taxon>
    </lineage>
</organism>
<name>A0A1B1YBT1_THEST</name>
<dbReference type="FunFam" id="1.10.10.10:FF:000056">
    <property type="entry name" value="IclR family transcriptional regulator"/>
    <property type="match status" value="1"/>
</dbReference>
<keyword evidence="1" id="KW-0805">Transcription regulation</keyword>
<keyword evidence="3" id="KW-0804">Transcription</keyword>
<proteinExistence type="predicted"/>
<dbReference type="Proteomes" id="UP000092971">
    <property type="component" value="Chromosome"/>
</dbReference>
<dbReference type="SMART" id="SM00346">
    <property type="entry name" value="HTH_ICLR"/>
    <property type="match status" value="1"/>
</dbReference>
<evidence type="ECO:0000259" key="7">
    <source>
        <dbReference type="PROSITE" id="PS51078"/>
    </source>
</evidence>
<dbReference type="Pfam" id="PF09339">
    <property type="entry name" value="HTH_IclR"/>
    <property type="match status" value="1"/>
</dbReference>
<dbReference type="Pfam" id="PF01614">
    <property type="entry name" value="IclR_C"/>
    <property type="match status" value="1"/>
</dbReference>
<dbReference type="InterPro" id="IPR014757">
    <property type="entry name" value="Tscrpt_reg_IclR_C"/>
</dbReference>